<dbReference type="PIRSF" id="PIRSF005992">
    <property type="entry name" value="Clathrin_mu"/>
    <property type="match status" value="1"/>
</dbReference>
<dbReference type="InterPro" id="IPR036168">
    <property type="entry name" value="AP2_Mu_C_sf"/>
</dbReference>
<proteinExistence type="inferred from homology"/>
<dbReference type="Proteomes" id="UP001479436">
    <property type="component" value="Unassembled WGS sequence"/>
</dbReference>
<dbReference type="PRINTS" id="PR00314">
    <property type="entry name" value="CLATHRINADPT"/>
</dbReference>
<dbReference type="Gene3D" id="2.60.40.1170">
    <property type="entry name" value="Mu homology domain, subdomain B"/>
    <property type="match status" value="2"/>
</dbReference>
<dbReference type="PROSITE" id="PS51072">
    <property type="entry name" value="MHD"/>
    <property type="match status" value="1"/>
</dbReference>
<evidence type="ECO:0000259" key="6">
    <source>
        <dbReference type="PROSITE" id="PS51072"/>
    </source>
</evidence>
<dbReference type="CDD" id="cd09252">
    <property type="entry name" value="AP-3_Mu3_Cterm"/>
    <property type="match status" value="1"/>
</dbReference>
<comment type="subcellular location">
    <subcellularLocation>
        <location evidence="1">Endomembrane system</location>
    </subcellularLocation>
</comment>
<feature type="domain" description="MHD" evidence="6">
    <location>
        <begin position="172"/>
        <end position="410"/>
    </location>
</feature>
<dbReference type="EMBL" id="JASJQH010000134">
    <property type="protein sequence ID" value="KAK9766682.1"/>
    <property type="molecule type" value="Genomic_DNA"/>
</dbReference>
<dbReference type="SUPFAM" id="SSF49447">
    <property type="entry name" value="Second domain of Mu2 adaptin subunit (ap50) of ap2 adaptor"/>
    <property type="match status" value="1"/>
</dbReference>
<dbReference type="Pfam" id="PF00928">
    <property type="entry name" value="Adap_comp_sub"/>
    <property type="match status" value="1"/>
</dbReference>
<keyword evidence="3 5" id="KW-0653">Protein transport</keyword>
<evidence type="ECO:0000256" key="5">
    <source>
        <dbReference type="PIRNR" id="PIRNR005992"/>
    </source>
</evidence>
<comment type="similarity">
    <text evidence="5">Belongs to the adaptor complexes medium subunit family.</text>
</comment>
<evidence type="ECO:0000313" key="8">
    <source>
        <dbReference type="Proteomes" id="UP001479436"/>
    </source>
</evidence>
<dbReference type="PANTHER" id="PTHR10529">
    <property type="entry name" value="AP COMPLEX SUBUNIT MU"/>
    <property type="match status" value="1"/>
</dbReference>
<organism evidence="7 8">
    <name type="scientific">Basidiobolus ranarum</name>
    <dbReference type="NCBI Taxonomy" id="34480"/>
    <lineage>
        <taxon>Eukaryota</taxon>
        <taxon>Fungi</taxon>
        <taxon>Fungi incertae sedis</taxon>
        <taxon>Zoopagomycota</taxon>
        <taxon>Entomophthoromycotina</taxon>
        <taxon>Basidiobolomycetes</taxon>
        <taxon>Basidiobolales</taxon>
        <taxon>Basidiobolaceae</taxon>
        <taxon>Basidiobolus</taxon>
    </lineage>
</organism>
<dbReference type="InterPro" id="IPR022775">
    <property type="entry name" value="AP_mu_sigma_su"/>
</dbReference>
<dbReference type="InterPro" id="IPR011012">
    <property type="entry name" value="Longin-like_dom_sf"/>
</dbReference>
<reference evidence="7 8" key="1">
    <citation type="submission" date="2023-04" db="EMBL/GenBank/DDBJ databases">
        <title>Genome of Basidiobolus ranarum AG-B5.</title>
        <authorList>
            <person name="Stajich J.E."/>
            <person name="Carter-House D."/>
            <person name="Gryganskyi A."/>
        </authorList>
    </citation>
    <scope>NUCLEOTIDE SEQUENCE [LARGE SCALE GENOMIC DNA]</scope>
    <source>
        <strain evidence="7 8">AG-B5</strain>
    </source>
</reference>
<evidence type="ECO:0000256" key="3">
    <source>
        <dbReference type="ARBA" id="ARBA00022927"/>
    </source>
</evidence>
<dbReference type="CDD" id="cd14837">
    <property type="entry name" value="AP3_Mu_N"/>
    <property type="match status" value="1"/>
</dbReference>
<dbReference type="Gene3D" id="3.30.450.60">
    <property type="match status" value="1"/>
</dbReference>
<dbReference type="InterPro" id="IPR018240">
    <property type="entry name" value="Clathrin_mu_CS"/>
</dbReference>
<evidence type="ECO:0000313" key="7">
    <source>
        <dbReference type="EMBL" id="KAK9766682.1"/>
    </source>
</evidence>
<keyword evidence="2 5" id="KW-0813">Transport</keyword>
<evidence type="ECO:0000256" key="4">
    <source>
        <dbReference type="ARBA" id="ARBA00023136"/>
    </source>
</evidence>
<evidence type="ECO:0000256" key="1">
    <source>
        <dbReference type="ARBA" id="ARBA00004308"/>
    </source>
</evidence>
<dbReference type="InterPro" id="IPR001392">
    <property type="entry name" value="Clathrin_mu"/>
</dbReference>
<name>A0ABR2WYU2_9FUNG</name>
<protein>
    <recommendedName>
        <fullName evidence="6">MHD domain-containing protein</fullName>
    </recommendedName>
</protein>
<dbReference type="PROSITE" id="PS00991">
    <property type="entry name" value="CLAT_ADAPTOR_M_2"/>
    <property type="match status" value="1"/>
</dbReference>
<sequence length="411" mass="46355">MISSLFVLNSTGKIIIEKHWRGVVSRSVVDYYLNVTKGMSQEEALPIIDTPQGNYVQIYRDSLTFLTTVSAEVEPLLVLEFLHRVVDLLVEYFDEVSETVIKDNFVTVYQLLEEMMDYGYPLTTEPNALKDIISPPTIINRVMNAAGVSTDRLPNGTLSNVPWRKSGVIYTNNEIYFDIVEELDAIVDSNGSVISCEINGNILSNSRLSGMPDLTLSFVNPRLFDDYSLHPCIRHGKYENERILSFIPPDGHFKLMSYRVDLRHPTYLPIYVKPQISIYNNGGKFDISVSIRHSDGKPVENLAITFPMAQCIENVSASPNIGQYTFDRTTKVLRWDIGRVQMKDRMPMISGTFTASEKLGSAGSSILADFQISMYAISGLKVDSLKVFYEGYKPYKGVRSVTKSGKFQIRI</sequence>
<gene>
    <name evidence="7" type="ORF">K7432_004072</name>
</gene>
<keyword evidence="4" id="KW-0472">Membrane</keyword>
<dbReference type="PROSITE" id="PS00990">
    <property type="entry name" value="CLAT_ADAPTOR_M_1"/>
    <property type="match status" value="1"/>
</dbReference>
<accession>A0ABR2WYU2</accession>
<dbReference type="Pfam" id="PF01217">
    <property type="entry name" value="Clat_adaptor_s"/>
    <property type="match status" value="1"/>
</dbReference>
<dbReference type="InterPro" id="IPR050431">
    <property type="entry name" value="Adaptor_comp_med_subunit"/>
</dbReference>
<comment type="caution">
    <text evidence="7">The sequence shown here is derived from an EMBL/GenBank/DDBJ whole genome shotgun (WGS) entry which is preliminary data.</text>
</comment>
<keyword evidence="8" id="KW-1185">Reference proteome</keyword>
<dbReference type="InterPro" id="IPR028565">
    <property type="entry name" value="MHD"/>
</dbReference>
<evidence type="ECO:0000256" key="2">
    <source>
        <dbReference type="ARBA" id="ARBA00022448"/>
    </source>
</evidence>
<dbReference type="SUPFAM" id="SSF64356">
    <property type="entry name" value="SNARE-like"/>
    <property type="match status" value="1"/>
</dbReference>